<dbReference type="InterPro" id="IPR000620">
    <property type="entry name" value="EamA_dom"/>
</dbReference>
<name>A0A1G8FCQ3_9FIRM</name>
<protein>
    <submittedName>
        <fullName evidence="9">Permease of the drug/metabolite transporter (DMT) superfamily</fullName>
    </submittedName>
</protein>
<evidence type="ECO:0000259" key="8">
    <source>
        <dbReference type="Pfam" id="PF00892"/>
    </source>
</evidence>
<dbReference type="Pfam" id="PF00892">
    <property type="entry name" value="EamA"/>
    <property type="match status" value="2"/>
</dbReference>
<feature type="transmembrane region" description="Helical" evidence="7">
    <location>
        <begin position="201"/>
        <end position="221"/>
    </location>
</feature>
<keyword evidence="10" id="KW-1185">Reference proteome</keyword>
<dbReference type="Proteomes" id="UP000198656">
    <property type="component" value="Unassembled WGS sequence"/>
</dbReference>
<dbReference type="EMBL" id="FNCP01000019">
    <property type="protein sequence ID" value="SDH79920.1"/>
    <property type="molecule type" value="Genomic_DNA"/>
</dbReference>
<feature type="transmembrane region" description="Helical" evidence="7">
    <location>
        <begin position="233"/>
        <end position="254"/>
    </location>
</feature>
<feature type="transmembrane region" description="Helical" evidence="7">
    <location>
        <begin position="24"/>
        <end position="42"/>
    </location>
</feature>
<evidence type="ECO:0000313" key="10">
    <source>
        <dbReference type="Proteomes" id="UP000198656"/>
    </source>
</evidence>
<dbReference type="PANTHER" id="PTHR32322:SF18">
    <property type="entry name" value="S-ADENOSYLMETHIONINE_S-ADENOSYLHOMOCYSTEINE TRANSPORTER"/>
    <property type="match status" value="1"/>
</dbReference>
<evidence type="ECO:0000313" key="9">
    <source>
        <dbReference type="EMBL" id="SDH79920.1"/>
    </source>
</evidence>
<organism evidence="9 10">
    <name type="scientific">Desulfosporosinus hippei DSM 8344</name>
    <dbReference type="NCBI Taxonomy" id="1121419"/>
    <lineage>
        <taxon>Bacteria</taxon>
        <taxon>Bacillati</taxon>
        <taxon>Bacillota</taxon>
        <taxon>Clostridia</taxon>
        <taxon>Eubacteriales</taxon>
        <taxon>Desulfitobacteriaceae</taxon>
        <taxon>Desulfosporosinus</taxon>
    </lineage>
</organism>
<keyword evidence="6 7" id="KW-0472">Membrane</keyword>
<dbReference type="InterPro" id="IPR037185">
    <property type="entry name" value="EmrE-like"/>
</dbReference>
<feature type="domain" description="EamA" evidence="8">
    <location>
        <begin position="26"/>
        <end position="158"/>
    </location>
</feature>
<reference evidence="10" key="1">
    <citation type="submission" date="2016-10" db="EMBL/GenBank/DDBJ databases">
        <authorList>
            <person name="Varghese N."/>
            <person name="Submissions S."/>
        </authorList>
    </citation>
    <scope>NUCLEOTIDE SEQUENCE [LARGE SCALE GENOMIC DNA]</scope>
    <source>
        <strain evidence="10">DSM 8344</strain>
    </source>
</reference>
<feature type="domain" description="EamA" evidence="8">
    <location>
        <begin position="172"/>
        <end position="306"/>
    </location>
</feature>
<feature type="transmembrane region" description="Helical" evidence="7">
    <location>
        <begin position="84"/>
        <end position="103"/>
    </location>
</feature>
<dbReference type="OrthoDB" id="9805239at2"/>
<keyword evidence="3" id="KW-1003">Cell membrane</keyword>
<feature type="transmembrane region" description="Helical" evidence="7">
    <location>
        <begin position="141"/>
        <end position="158"/>
    </location>
</feature>
<evidence type="ECO:0000256" key="7">
    <source>
        <dbReference type="SAM" id="Phobius"/>
    </source>
</evidence>
<feature type="transmembrane region" description="Helical" evidence="7">
    <location>
        <begin position="115"/>
        <end position="134"/>
    </location>
</feature>
<feature type="transmembrane region" description="Helical" evidence="7">
    <location>
        <begin position="289"/>
        <end position="310"/>
    </location>
</feature>
<comment type="similarity">
    <text evidence="2">Belongs to the EamA transporter family.</text>
</comment>
<evidence type="ECO:0000256" key="6">
    <source>
        <dbReference type="ARBA" id="ARBA00023136"/>
    </source>
</evidence>
<keyword evidence="5 7" id="KW-1133">Transmembrane helix</keyword>
<evidence type="ECO:0000256" key="4">
    <source>
        <dbReference type="ARBA" id="ARBA00022692"/>
    </source>
</evidence>
<feature type="transmembrane region" description="Helical" evidence="7">
    <location>
        <begin position="54"/>
        <end position="72"/>
    </location>
</feature>
<dbReference type="AlphaFoldDB" id="A0A1G8FCQ3"/>
<dbReference type="STRING" id="1121419.SAMN05443529_11949"/>
<dbReference type="GO" id="GO:0005886">
    <property type="term" value="C:plasma membrane"/>
    <property type="evidence" value="ECO:0007669"/>
    <property type="project" value="UniProtKB-SubCell"/>
</dbReference>
<keyword evidence="4 7" id="KW-0812">Transmembrane</keyword>
<dbReference type="InterPro" id="IPR050638">
    <property type="entry name" value="AA-Vitamin_Transporters"/>
</dbReference>
<gene>
    <name evidence="9" type="ORF">SAMN05443529_11949</name>
</gene>
<comment type="subcellular location">
    <subcellularLocation>
        <location evidence="1">Cell membrane</location>
        <topology evidence="1">Multi-pass membrane protein</topology>
    </subcellularLocation>
</comment>
<evidence type="ECO:0000256" key="3">
    <source>
        <dbReference type="ARBA" id="ARBA00022475"/>
    </source>
</evidence>
<evidence type="ECO:0000256" key="2">
    <source>
        <dbReference type="ARBA" id="ARBA00007362"/>
    </source>
</evidence>
<feature type="transmembrane region" description="Helical" evidence="7">
    <location>
        <begin position="266"/>
        <end position="283"/>
    </location>
</feature>
<proteinExistence type="inferred from homology"/>
<feature type="transmembrane region" description="Helical" evidence="7">
    <location>
        <begin position="170"/>
        <end position="189"/>
    </location>
</feature>
<dbReference type="SUPFAM" id="SSF103481">
    <property type="entry name" value="Multidrug resistance efflux transporter EmrE"/>
    <property type="match status" value="2"/>
</dbReference>
<sequence>MKSVLNKELQGSGRIPALLSRGQFTANLAMLAVIIVWGISYVSIKVAVVEIPPITMALIRFAMASLMLWIIIQRVEPQAKLHKSDLPKMILGGIFGITLYFIFENIGVKFSTATNASLIVSVVPVITIVLDVLFFKGRLSFLKLLGVIIAVGGSYLAVTGNGSVELNSSHFLGNLLMILAMLSWAFFTLVNKSLQGKYSGLFLTTYQTIFGTLFFIPLSLLEYKEWKPFSLTALSNLLFLAVFCSVVGYLLYIYALKRLDVALTTIYLNLIPVVGVLSGYLFLKESILPIQLIGGLITLLAIVIINFELLTTRRLPSQ</sequence>
<evidence type="ECO:0000256" key="1">
    <source>
        <dbReference type="ARBA" id="ARBA00004651"/>
    </source>
</evidence>
<evidence type="ECO:0000256" key="5">
    <source>
        <dbReference type="ARBA" id="ARBA00022989"/>
    </source>
</evidence>
<dbReference type="PANTHER" id="PTHR32322">
    <property type="entry name" value="INNER MEMBRANE TRANSPORTER"/>
    <property type="match status" value="1"/>
</dbReference>
<accession>A0A1G8FCQ3</accession>